<dbReference type="EMBL" id="CP089977">
    <property type="protein sequence ID" value="UXZ04368.1"/>
    <property type="molecule type" value="Genomic_DNA"/>
</dbReference>
<accession>A0ABY6F2P6</accession>
<gene>
    <name evidence="2" type="ORF">LU297_07180</name>
</gene>
<evidence type="ECO:0000313" key="3">
    <source>
        <dbReference type="Proteomes" id="UP001063782"/>
    </source>
</evidence>
<sequence length="75" mass="8862">MPKTNDEMYEKAYKWLLRFLYAILIIAPVVGFAEWKIYNQGFPNVAAPMLIAILLIFLIKQGKSMKEFKEKYEDK</sequence>
<reference evidence="2" key="1">
    <citation type="submission" date="2021-12" db="EMBL/GenBank/DDBJ databases">
        <title>taxonomy of Moraxella sp. ZY201224.</title>
        <authorList>
            <person name="Li F."/>
        </authorList>
    </citation>
    <scope>NUCLEOTIDE SEQUENCE</scope>
    <source>
        <strain evidence="2">ZY201224</strain>
    </source>
</reference>
<feature type="transmembrane region" description="Helical" evidence="1">
    <location>
        <begin position="41"/>
        <end position="59"/>
    </location>
</feature>
<feature type="transmembrane region" description="Helical" evidence="1">
    <location>
        <begin position="15"/>
        <end position="35"/>
    </location>
</feature>
<keyword evidence="1" id="KW-1133">Transmembrane helix</keyword>
<evidence type="ECO:0000313" key="2">
    <source>
        <dbReference type="EMBL" id="UXZ04368.1"/>
    </source>
</evidence>
<keyword evidence="1" id="KW-0472">Membrane</keyword>
<keyword evidence="1" id="KW-0812">Transmembrane</keyword>
<keyword evidence="3" id="KW-1185">Reference proteome</keyword>
<dbReference type="Proteomes" id="UP001063782">
    <property type="component" value="Chromosome"/>
</dbReference>
<proteinExistence type="predicted"/>
<protein>
    <submittedName>
        <fullName evidence="2">Uncharacterized protein</fullName>
    </submittedName>
</protein>
<organism evidence="2 3">
    <name type="scientific">Moraxella nasicaprae</name>
    <dbReference type="NCBI Taxonomy" id="2904122"/>
    <lineage>
        <taxon>Bacteria</taxon>
        <taxon>Pseudomonadati</taxon>
        <taxon>Pseudomonadota</taxon>
        <taxon>Gammaproteobacteria</taxon>
        <taxon>Moraxellales</taxon>
        <taxon>Moraxellaceae</taxon>
        <taxon>Moraxella</taxon>
    </lineage>
</organism>
<evidence type="ECO:0000256" key="1">
    <source>
        <dbReference type="SAM" id="Phobius"/>
    </source>
</evidence>
<name>A0ABY6F2P6_9GAMM</name>
<dbReference type="RefSeq" id="WP_263075856.1">
    <property type="nucleotide sequence ID" value="NZ_CP089977.1"/>
</dbReference>